<dbReference type="InterPro" id="IPR006299">
    <property type="entry name" value="FlgC"/>
</dbReference>
<proteinExistence type="inferred from homology"/>
<dbReference type="PANTHER" id="PTHR30435:SF2">
    <property type="entry name" value="FLAGELLAR BASAL-BODY ROD PROTEIN FLGC"/>
    <property type="match status" value="1"/>
</dbReference>
<sequence>MKIFRSFDISASALTAERLRLSVIAANIANAETTRTPQGGPYRRKEVVFTPRADGGVEVAAIQEDTKTPPRLLYDPGHPDADGSGFVAYPNVLVVNEMVDLLAATRAYEANVAALNATKSMITSTLNIGR</sequence>
<comment type="caution">
    <text evidence="9">The sequence shown here is derived from an EMBL/GenBank/DDBJ whole genome shotgun (WGS) entry which is preliminary data.</text>
</comment>
<evidence type="ECO:0000256" key="3">
    <source>
        <dbReference type="ARBA" id="ARBA00017941"/>
    </source>
</evidence>
<organism evidence="9">
    <name type="scientific">Candidatus Caldatribacterium californiense</name>
    <dbReference type="NCBI Taxonomy" id="1454726"/>
    <lineage>
        <taxon>Bacteria</taxon>
        <taxon>Pseudomonadati</taxon>
        <taxon>Atribacterota</taxon>
        <taxon>Atribacteria</taxon>
        <taxon>Atribacterales</taxon>
        <taxon>Candidatus Caldatribacteriaceae</taxon>
        <taxon>Candidatus Caldatribacterium</taxon>
    </lineage>
</organism>
<comment type="subcellular location">
    <subcellularLocation>
        <location evidence="1 6">Bacterial flagellum basal body</location>
    </subcellularLocation>
</comment>
<evidence type="ECO:0000256" key="4">
    <source>
        <dbReference type="ARBA" id="ARBA00023143"/>
    </source>
</evidence>
<comment type="similarity">
    <text evidence="2">Belongs to the flagella basal body rod proteins family.</text>
</comment>
<evidence type="ECO:0000256" key="2">
    <source>
        <dbReference type="ARBA" id="ARBA00009677"/>
    </source>
</evidence>
<feature type="domain" description="Flagellar basal body rod protein N-terminal" evidence="7">
    <location>
        <begin position="8"/>
        <end position="34"/>
    </location>
</feature>
<evidence type="ECO:0000259" key="8">
    <source>
        <dbReference type="Pfam" id="PF06429"/>
    </source>
</evidence>
<dbReference type="PROSITE" id="PS00588">
    <property type="entry name" value="FLAGELLA_BB_ROD"/>
    <property type="match status" value="1"/>
</dbReference>
<feature type="domain" description="Flagellar basal-body/hook protein C-terminal" evidence="8">
    <location>
        <begin position="84"/>
        <end position="128"/>
    </location>
</feature>
<dbReference type="Pfam" id="PF06429">
    <property type="entry name" value="Flg_bbr_C"/>
    <property type="match status" value="1"/>
</dbReference>
<dbReference type="AlphaFoldDB" id="A0A7V4DH16"/>
<dbReference type="NCBIfam" id="TIGR01395">
    <property type="entry name" value="FlgC"/>
    <property type="match status" value="1"/>
</dbReference>
<keyword evidence="9" id="KW-0282">Flagellum</keyword>
<reference evidence="9" key="1">
    <citation type="journal article" date="2020" name="mSystems">
        <title>Genome- and Community-Level Interaction Insights into Carbon Utilization and Element Cycling Functions of Hydrothermarchaeota in Hydrothermal Sediment.</title>
        <authorList>
            <person name="Zhou Z."/>
            <person name="Liu Y."/>
            <person name="Xu W."/>
            <person name="Pan J."/>
            <person name="Luo Z.H."/>
            <person name="Li M."/>
        </authorList>
    </citation>
    <scope>NUCLEOTIDE SEQUENCE [LARGE SCALE GENOMIC DNA]</scope>
    <source>
        <strain evidence="9">SpSt-716</strain>
    </source>
</reference>
<name>A0A7V4DH16_9BACT</name>
<evidence type="ECO:0000259" key="7">
    <source>
        <dbReference type="Pfam" id="PF00460"/>
    </source>
</evidence>
<accession>A0A7V4DH16</accession>
<keyword evidence="4 6" id="KW-0975">Bacterial flagellum</keyword>
<dbReference type="GO" id="GO:0071978">
    <property type="term" value="P:bacterial-type flagellum-dependent swarming motility"/>
    <property type="evidence" value="ECO:0007669"/>
    <property type="project" value="TreeGrafter"/>
</dbReference>
<gene>
    <name evidence="9" type="primary">flgC</name>
    <name evidence="9" type="ORF">ENU96_03685</name>
</gene>
<comment type="subunit">
    <text evidence="5 6">The basal body constitutes a major portion of the flagellar organelle and consists of four rings (L,P,S, and M) mounted on a central rod. The rod consists of about 26 subunits of FlgG in the distal portion, and FlgB, FlgC and FlgF are thought to build up the proximal portion of the rod with about 6 subunits each.</text>
</comment>
<protein>
    <recommendedName>
        <fullName evidence="3 6">Flagellar basal-body rod protein FlgC</fullName>
    </recommendedName>
</protein>
<evidence type="ECO:0000256" key="6">
    <source>
        <dbReference type="RuleBase" id="RU362062"/>
    </source>
</evidence>
<keyword evidence="9" id="KW-0966">Cell projection</keyword>
<evidence type="ECO:0000256" key="1">
    <source>
        <dbReference type="ARBA" id="ARBA00004117"/>
    </source>
</evidence>
<dbReference type="EMBL" id="DTEN01000146">
    <property type="protein sequence ID" value="HGI74765.1"/>
    <property type="molecule type" value="Genomic_DNA"/>
</dbReference>
<keyword evidence="9" id="KW-0969">Cilium</keyword>
<dbReference type="InterPro" id="IPR010930">
    <property type="entry name" value="Flg_bb/hook_C_dom"/>
</dbReference>
<dbReference type="Pfam" id="PF00460">
    <property type="entry name" value="Flg_bb_rod"/>
    <property type="match status" value="1"/>
</dbReference>
<evidence type="ECO:0000313" key="9">
    <source>
        <dbReference type="EMBL" id="HGI74765.1"/>
    </source>
</evidence>
<dbReference type="PANTHER" id="PTHR30435">
    <property type="entry name" value="FLAGELLAR PROTEIN"/>
    <property type="match status" value="1"/>
</dbReference>
<dbReference type="InterPro" id="IPR019776">
    <property type="entry name" value="Flagellar_basal_body_rod_CS"/>
</dbReference>
<dbReference type="InterPro" id="IPR001444">
    <property type="entry name" value="Flag_bb_rod_N"/>
</dbReference>
<dbReference type="GO" id="GO:0030694">
    <property type="term" value="C:bacterial-type flagellum basal body, rod"/>
    <property type="evidence" value="ECO:0007669"/>
    <property type="project" value="UniProtKB-UniRule"/>
</dbReference>
<evidence type="ECO:0000256" key="5">
    <source>
        <dbReference type="ARBA" id="ARBA00025933"/>
    </source>
</evidence>